<evidence type="ECO:0000313" key="2">
    <source>
        <dbReference type="EMBL" id="MBU3820290.1"/>
    </source>
</evidence>
<evidence type="ECO:0000259" key="1">
    <source>
        <dbReference type="Pfam" id="PF06114"/>
    </source>
</evidence>
<sequence length="183" mass="21166">MGISLSSARCEEIKKIVVDLFAQYGVSCVPVNSFELATKMGVKIVPYSAISEGKRWLLFKKSEDGFCLEKNRGEWFIYYNDRKDYGRINNTIFHEIGHIVLDHSEDSELAEKEVKFFAKYALVPPVLVHKLGLHDPEDIAARFEASHEAARYAYSYYQKWLQYGGTEYTSYEIKLLKLFREVA</sequence>
<dbReference type="AlphaFoldDB" id="A0A9E2KKL5"/>
<proteinExistence type="predicted"/>
<dbReference type="Pfam" id="PF06114">
    <property type="entry name" value="Peptidase_M78"/>
    <property type="match status" value="1"/>
</dbReference>
<protein>
    <submittedName>
        <fullName evidence="2">ImmA/IrrE family metallo-endopeptidase</fullName>
    </submittedName>
</protein>
<organism evidence="2 3">
    <name type="scientific">Candidatus Faecalibacterium intestinavium</name>
    <dbReference type="NCBI Taxonomy" id="2838580"/>
    <lineage>
        <taxon>Bacteria</taxon>
        <taxon>Bacillati</taxon>
        <taxon>Bacillota</taxon>
        <taxon>Clostridia</taxon>
        <taxon>Eubacteriales</taxon>
        <taxon>Oscillospiraceae</taxon>
        <taxon>Faecalibacterium</taxon>
    </lineage>
</organism>
<comment type="caution">
    <text evidence="2">The sequence shown here is derived from an EMBL/GenBank/DDBJ whole genome shotgun (WGS) entry which is preliminary data.</text>
</comment>
<gene>
    <name evidence="2" type="ORF">H9864_07990</name>
</gene>
<dbReference type="EMBL" id="JAHLFH010000168">
    <property type="protein sequence ID" value="MBU3820290.1"/>
    <property type="molecule type" value="Genomic_DNA"/>
</dbReference>
<dbReference type="Gene3D" id="1.10.10.2910">
    <property type="match status" value="1"/>
</dbReference>
<feature type="domain" description="IrrE N-terminal-like" evidence="1">
    <location>
        <begin position="64"/>
        <end position="153"/>
    </location>
</feature>
<accession>A0A9E2KKL5</accession>
<dbReference type="InterPro" id="IPR010359">
    <property type="entry name" value="IrrE_HExxH"/>
</dbReference>
<dbReference type="Proteomes" id="UP000824178">
    <property type="component" value="Unassembled WGS sequence"/>
</dbReference>
<reference evidence="2" key="2">
    <citation type="submission" date="2021-04" db="EMBL/GenBank/DDBJ databases">
        <authorList>
            <person name="Gilroy R."/>
        </authorList>
    </citation>
    <scope>NUCLEOTIDE SEQUENCE</scope>
    <source>
        <strain evidence="2">742</strain>
    </source>
</reference>
<evidence type="ECO:0000313" key="3">
    <source>
        <dbReference type="Proteomes" id="UP000824178"/>
    </source>
</evidence>
<name>A0A9E2KKL5_9FIRM</name>
<reference evidence="2" key="1">
    <citation type="journal article" date="2021" name="PeerJ">
        <title>Extensive microbial diversity within the chicken gut microbiome revealed by metagenomics and culture.</title>
        <authorList>
            <person name="Gilroy R."/>
            <person name="Ravi A."/>
            <person name="Getino M."/>
            <person name="Pursley I."/>
            <person name="Horton D.L."/>
            <person name="Alikhan N.F."/>
            <person name="Baker D."/>
            <person name="Gharbi K."/>
            <person name="Hall N."/>
            <person name="Watson M."/>
            <person name="Adriaenssens E.M."/>
            <person name="Foster-Nyarko E."/>
            <person name="Jarju S."/>
            <person name="Secka A."/>
            <person name="Antonio M."/>
            <person name="Oren A."/>
            <person name="Chaudhuri R.R."/>
            <person name="La Ragione R."/>
            <person name="Hildebrand F."/>
            <person name="Pallen M.J."/>
        </authorList>
    </citation>
    <scope>NUCLEOTIDE SEQUENCE</scope>
    <source>
        <strain evidence="2">742</strain>
    </source>
</reference>